<comment type="caution">
    <text evidence="2">The sequence shown here is derived from an EMBL/GenBank/DDBJ whole genome shotgun (WGS) entry which is preliminary data.</text>
</comment>
<dbReference type="Proteomes" id="UP001196136">
    <property type="component" value="Unassembled WGS sequence"/>
</dbReference>
<evidence type="ECO:0000313" key="3">
    <source>
        <dbReference type="Proteomes" id="UP001196136"/>
    </source>
</evidence>
<dbReference type="RefSeq" id="WP_220113840.1">
    <property type="nucleotide sequence ID" value="NZ_JAHZSV010000013.1"/>
</dbReference>
<accession>A0ABS7ESI3</accession>
<name>A0ABS7ESI3_9FLAO</name>
<reference evidence="2 3" key="1">
    <citation type="submission" date="2021-08" db="EMBL/GenBank/DDBJ databases">
        <title>Muricauda profundi sp. nov., a marine bacterium isolated from deep seawater of the Mariana Trench.</title>
        <authorList>
            <person name="Wei Y."/>
        </authorList>
    </citation>
    <scope>NUCLEOTIDE SEQUENCE [LARGE SCALE GENOMIC DNA]</scope>
    <source>
        <strain evidence="2 3">W52</strain>
    </source>
</reference>
<protein>
    <recommendedName>
        <fullName evidence="4">Ig-like domain-containing protein</fullName>
    </recommendedName>
</protein>
<gene>
    <name evidence="2" type="ORF">K1F36_10880</name>
</gene>
<keyword evidence="3" id="KW-1185">Reference proteome</keyword>
<keyword evidence="1" id="KW-0732">Signal</keyword>
<proteinExistence type="predicted"/>
<evidence type="ECO:0000313" key="2">
    <source>
        <dbReference type="EMBL" id="MBW8200335.1"/>
    </source>
</evidence>
<organism evidence="2 3">
    <name type="scientific">Flagellimonas abyssi</name>
    <dbReference type="NCBI Taxonomy" id="2864871"/>
    <lineage>
        <taxon>Bacteria</taxon>
        <taxon>Pseudomonadati</taxon>
        <taxon>Bacteroidota</taxon>
        <taxon>Flavobacteriia</taxon>
        <taxon>Flavobacteriales</taxon>
        <taxon>Flavobacteriaceae</taxon>
        <taxon>Flagellimonas</taxon>
    </lineage>
</organism>
<evidence type="ECO:0008006" key="4">
    <source>
        <dbReference type="Google" id="ProtNLM"/>
    </source>
</evidence>
<feature type="chain" id="PRO_5046779275" description="Ig-like domain-containing protein" evidence="1">
    <location>
        <begin position="27"/>
        <end position="256"/>
    </location>
</feature>
<feature type="signal peptide" evidence="1">
    <location>
        <begin position="1"/>
        <end position="26"/>
    </location>
</feature>
<sequence>MKNFIKTTIIRLFYVSCIVLTLSSCAKEETPAFENQNLETLEVDNPVIMDGEGLNNKSSSSTTAKTTCDILGTTTPQAGNQYSFTYSSNISNPTVTWTVESGAITLISSSGNSATFQFASNFNGGSIKAYGTNGSLECSDIQSFKRVPSISCPGQSCLGISHVEGCIDFLAYLHCANNVVSVDWEYTIGPYNHVSFGSTNNPNGNYTIPQALYLPTNNWSNYDLWIYAYITLSDGSTCTISKKTVLTNCGPGGGNQ</sequence>
<evidence type="ECO:0000256" key="1">
    <source>
        <dbReference type="SAM" id="SignalP"/>
    </source>
</evidence>
<dbReference type="EMBL" id="JAHZSV010000013">
    <property type="protein sequence ID" value="MBW8200335.1"/>
    <property type="molecule type" value="Genomic_DNA"/>
</dbReference>
<dbReference type="PROSITE" id="PS51257">
    <property type="entry name" value="PROKAR_LIPOPROTEIN"/>
    <property type="match status" value="1"/>
</dbReference>